<evidence type="ECO:0000313" key="3">
    <source>
        <dbReference type="Proteomes" id="UP000017396"/>
    </source>
</evidence>
<dbReference type="STRING" id="1183438.GKIL_0874"/>
<dbReference type="EMBL" id="CP003587">
    <property type="protein sequence ID" value="AGY57120.1"/>
    <property type="molecule type" value="Genomic_DNA"/>
</dbReference>
<evidence type="ECO:0000256" key="1">
    <source>
        <dbReference type="SAM" id="MobiDB-lite"/>
    </source>
</evidence>
<gene>
    <name evidence="2" type="ORF">GKIL_0874</name>
</gene>
<dbReference type="KEGG" id="glj:GKIL_0874"/>
<keyword evidence="3" id="KW-1185">Reference proteome</keyword>
<dbReference type="HOGENOM" id="CLU_2206285_0_0_3"/>
<dbReference type="RefSeq" id="WP_023172177.1">
    <property type="nucleotide sequence ID" value="NC_022600.1"/>
</dbReference>
<feature type="region of interest" description="Disordered" evidence="1">
    <location>
        <begin position="1"/>
        <end position="32"/>
    </location>
</feature>
<sequence length="107" mass="11541">MSDNPPRTHNGDQLPVRYEGGKPESRPAAVGGSSWVEVDLCTAAGIKIGTCRMPEIESLKSAIATQNGVFIYDEESDRYLKVPTYWPAPSQLHFNFAAGDSPRGGSS</sequence>
<dbReference type="AlphaFoldDB" id="U5QHH2"/>
<organism evidence="2 3">
    <name type="scientific">Gloeobacter kilaueensis (strain ATCC BAA-2537 / CCAP 1431/1 / ULC 316 / JS1)</name>
    <dbReference type="NCBI Taxonomy" id="1183438"/>
    <lineage>
        <taxon>Bacteria</taxon>
        <taxon>Bacillati</taxon>
        <taxon>Cyanobacteriota</taxon>
        <taxon>Cyanophyceae</taxon>
        <taxon>Gloeobacterales</taxon>
        <taxon>Gloeobacteraceae</taxon>
        <taxon>Gloeobacter</taxon>
    </lineage>
</organism>
<protein>
    <submittedName>
        <fullName evidence="2">Uncharacterized protein</fullName>
    </submittedName>
</protein>
<reference evidence="2 3" key="1">
    <citation type="journal article" date="2013" name="PLoS ONE">
        <title>Cultivation and Complete Genome Sequencing of Gloeobacter kilaueensis sp. nov., from a Lava Cave in Kilauea Caldera, Hawai'i.</title>
        <authorList>
            <person name="Saw J.H."/>
            <person name="Schatz M."/>
            <person name="Brown M.V."/>
            <person name="Kunkel D.D."/>
            <person name="Foster J.S."/>
            <person name="Shick H."/>
            <person name="Christensen S."/>
            <person name="Hou S."/>
            <person name="Wan X."/>
            <person name="Donachie S.P."/>
        </authorList>
    </citation>
    <scope>NUCLEOTIDE SEQUENCE [LARGE SCALE GENOMIC DNA]</scope>
    <source>
        <strain evidence="3">JS</strain>
    </source>
</reference>
<name>U5QHH2_GLOK1</name>
<evidence type="ECO:0000313" key="2">
    <source>
        <dbReference type="EMBL" id="AGY57120.1"/>
    </source>
</evidence>
<proteinExistence type="predicted"/>
<accession>U5QHH2</accession>
<dbReference type="Proteomes" id="UP000017396">
    <property type="component" value="Chromosome"/>
</dbReference>